<dbReference type="EMBL" id="PKOZ01000007">
    <property type="protein sequence ID" value="PQD94817.1"/>
    <property type="molecule type" value="Genomic_DNA"/>
</dbReference>
<dbReference type="AlphaFoldDB" id="A0A2S7MYJ3"/>
<dbReference type="InterPro" id="IPR003754">
    <property type="entry name" value="4pyrrol_synth_uPrphyn_synth"/>
</dbReference>
<dbReference type="GO" id="GO:0004852">
    <property type="term" value="F:uroporphyrinogen-III synthase activity"/>
    <property type="evidence" value="ECO:0007669"/>
    <property type="project" value="InterPro"/>
</dbReference>
<organism evidence="2 3">
    <name type="scientific">Pradoshia eiseniae</name>
    <dbReference type="NCBI Taxonomy" id="2064768"/>
    <lineage>
        <taxon>Bacteria</taxon>
        <taxon>Bacillati</taxon>
        <taxon>Bacillota</taxon>
        <taxon>Bacilli</taxon>
        <taxon>Bacillales</taxon>
        <taxon>Bacillaceae</taxon>
        <taxon>Pradoshia</taxon>
    </lineage>
</organism>
<dbReference type="Gene3D" id="3.40.50.10090">
    <property type="match status" value="2"/>
</dbReference>
<name>A0A2S7MYJ3_9BACI</name>
<dbReference type="OrthoDB" id="9775656at2"/>
<dbReference type="NCBIfam" id="NF004584">
    <property type="entry name" value="PRK05928.2-1"/>
    <property type="match status" value="1"/>
</dbReference>
<dbReference type="PANTHER" id="PTHR40082">
    <property type="entry name" value="BLR5956 PROTEIN"/>
    <property type="match status" value="1"/>
</dbReference>
<accession>A0A2S7MYJ3</accession>
<dbReference type="SUPFAM" id="SSF69618">
    <property type="entry name" value="HemD-like"/>
    <property type="match status" value="1"/>
</dbReference>
<protein>
    <submittedName>
        <fullName evidence="2">Uroporphyrinogen-III synthase</fullName>
    </submittedName>
</protein>
<proteinExistence type="predicted"/>
<sequence>MKKLEGKTIAILGSRKLEEMSTVIRNLGGEPHIRPAQGTVYLDQSQLKDDIYRILEHQYDWGIFTTGIGLDTLYKAACDLGEGEAFIAALKNMKIAARGYKTVNMLKKLGLTVVVRDDDGSTKGLVRMMKEYPLKGCKVALQLHGDPAPLLIEWLDEEQAHYKEILPYIHTPPEKEVMEQLLSELLGDKVDAAFFTSTPQVRHLIAYAEVKGCLDDLMQAFEGRVIALAVGKVTAQALREAGIERVIFPENERMGSAIVELGNYYHSKKDI</sequence>
<dbReference type="InterPro" id="IPR039793">
    <property type="entry name" value="UROS/Hem4"/>
</dbReference>
<dbReference type="Pfam" id="PF02602">
    <property type="entry name" value="HEM4"/>
    <property type="match status" value="1"/>
</dbReference>
<evidence type="ECO:0000313" key="2">
    <source>
        <dbReference type="EMBL" id="PQD94817.1"/>
    </source>
</evidence>
<dbReference type="PANTHER" id="PTHR40082:SF1">
    <property type="entry name" value="BLR5956 PROTEIN"/>
    <property type="match status" value="1"/>
</dbReference>
<dbReference type="Proteomes" id="UP000239663">
    <property type="component" value="Unassembled WGS sequence"/>
</dbReference>
<evidence type="ECO:0000259" key="1">
    <source>
        <dbReference type="Pfam" id="PF02602"/>
    </source>
</evidence>
<feature type="domain" description="Tetrapyrrole biosynthesis uroporphyrinogen III synthase" evidence="1">
    <location>
        <begin position="19"/>
        <end position="258"/>
    </location>
</feature>
<dbReference type="CDD" id="cd06578">
    <property type="entry name" value="HemD"/>
    <property type="match status" value="1"/>
</dbReference>
<evidence type="ECO:0000313" key="3">
    <source>
        <dbReference type="Proteomes" id="UP000239663"/>
    </source>
</evidence>
<dbReference type="InterPro" id="IPR036108">
    <property type="entry name" value="4pyrrol_syn_uPrphyn_synt_sf"/>
</dbReference>
<dbReference type="GO" id="GO:0006780">
    <property type="term" value="P:uroporphyrinogen III biosynthetic process"/>
    <property type="evidence" value="ECO:0007669"/>
    <property type="project" value="InterPro"/>
</dbReference>
<comment type="caution">
    <text evidence="2">The sequence shown here is derived from an EMBL/GenBank/DDBJ whole genome shotgun (WGS) entry which is preliminary data.</text>
</comment>
<dbReference type="RefSeq" id="WP_104849892.1">
    <property type="nucleotide sequence ID" value="NZ_PKOZ01000007.1"/>
</dbReference>
<gene>
    <name evidence="2" type="ORF">CYL18_12695</name>
</gene>
<reference evidence="2 3" key="1">
    <citation type="submission" date="2017-12" db="EMBL/GenBank/DDBJ databases">
        <title>Taxonomic description and draft genome of Pradoshia cofamensis Gen. nov., sp. nov., a thermotolerant bacillale isolated from anterior gut of earthworm Eisenia fetida.</title>
        <authorList>
            <person name="Saha T."/>
            <person name="Chakraborty R."/>
        </authorList>
    </citation>
    <scope>NUCLEOTIDE SEQUENCE [LARGE SCALE GENOMIC DNA]</scope>
    <source>
        <strain evidence="2 3">EAG3</strain>
    </source>
</reference>
<keyword evidence="3" id="KW-1185">Reference proteome</keyword>